<dbReference type="GeneID" id="34592469"/>
<name>A0A178CJV1_9EURO</name>
<sequence>MSAVSVALGDIIKEMSSPKLIDFGVSRIIKNDFKYWQSLLSPDIEGAGYKIVVREEWSTDRTVEYLKAALQLQAVRESLKVGEPRFYIVTGVIYGSKEADGDTSERSAVLGYQCQKASVVLLTAAPPNSTRLVIEQVEASYMVASSSLKCCIIAASWTGADWLKYQDLRSGNMKKVGHEVAKAMICAYNVRSDASQKTDSLQITLKTWEGSRRLFGLAERLLSSELTSWYFYVYLYIPQNSHLVVRRGSAMEACGLDAFSNATFVGLKDLV</sequence>
<accession>A0A178CJV1</accession>
<evidence type="ECO:0000313" key="2">
    <source>
        <dbReference type="Proteomes" id="UP000185904"/>
    </source>
</evidence>
<comment type="caution">
    <text evidence="1">The sequence shown here is derived from an EMBL/GenBank/DDBJ whole genome shotgun (WGS) entry which is preliminary data.</text>
</comment>
<dbReference type="RefSeq" id="XP_022496705.1">
    <property type="nucleotide sequence ID" value="XM_022647341.1"/>
</dbReference>
<organism evidence="1 2">
    <name type="scientific">Fonsecaea nubica</name>
    <dbReference type="NCBI Taxonomy" id="856822"/>
    <lineage>
        <taxon>Eukaryota</taxon>
        <taxon>Fungi</taxon>
        <taxon>Dikarya</taxon>
        <taxon>Ascomycota</taxon>
        <taxon>Pezizomycotina</taxon>
        <taxon>Eurotiomycetes</taxon>
        <taxon>Chaetothyriomycetidae</taxon>
        <taxon>Chaetothyriales</taxon>
        <taxon>Herpotrichiellaceae</taxon>
        <taxon>Fonsecaea</taxon>
    </lineage>
</organism>
<dbReference type="OrthoDB" id="5379721at2759"/>
<dbReference type="Proteomes" id="UP000185904">
    <property type="component" value="Unassembled WGS sequence"/>
</dbReference>
<gene>
    <name evidence="1" type="ORF">AYO20_09069</name>
</gene>
<dbReference type="AlphaFoldDB" id="A0A178CJV1"/>
<keyword evidence="2" id="KW-1185">Reference proteome</keyword>
<reference evidence="1 2" key="1">
    <citation type="submission" date="2016-03" db="EMBL/GenBank/DDBJ databases">
        <title>The draft genome sequence of Fonsecaea nubica causative agent of cutaneous subcutaneous infection in human host.</title>
        <authorList>
            <person name="Costa F."/>
            <person name="Sybren D.H."/>
            <person name="Raittz R.T."/>
            <person name="Weiss V.A."/>
            <person name="Leao A.C."/>
            <person name="Gomes R."/>
            <person name="De Souza E.M."/>
            <person name="Pedrosa F.O."/>
            <person name="Steffens M.B."/>
            <person name="Bombassaro A."/>
            <person name="Tadra-Sfeir M.Z."/>
            <person name="Moreno L.F."/>
            <person name="Najafzadeh M.J."/>
            <person name="Felipe M.S."/>
            <person name="Teixeira M."/>
            <person name="Sun J."/>
            <person name="Xi L."/>
            <person name="Castro M.A."/>
            <person name="Vicente V.A."/>
        </authorList>
    </citation>
    <scope>NUCLEOTIDE SEQUENCE [LARGE SCALE GENOMIC DNA]</scope>
    <source>
        <strain evidence="1 2">CBS 269.64</strain>
    </source>
</reference>
<evidence type="ECO:0000313" key="1">
    <source>
        <dbReference type="EMBL" id="OAL29777.1"/>
    </source>
</evidence>
<proteinExistence type="predicted"/>
<protein>
    <submittedName>
        <fullName evidence="1">Uncharacterized protein</fullName>
    </submittedName>
</protein>
<dbReference type="EMBL" id="LVCJ01000079">
    <property type="protein sequence ID" value="OAL29777.1"/>
    <property type="molecule type" value="Genomic_DNA"/>
</dbReference>